<feature type="compositionally biased region" description="Low complexity" evidence="14">
    <location>
        <begin position="285"/>
        <end position="296"/>
    </location>
</feature>
<dbReference type="InterPro" id="IPR056392">
    <property type="entry name" value="DGKtheta_RBD"/>
</dbReference>
<dbReference type="PROSITE" id="PS50081">
    <property type="entry name" value="ZF_DAG_PE_2"/>
    <property type="match status" value="3"/>
</dbReference>
<dbReference type="PANTHER" id="PTHR11255">
    <property type="entry name" value="DIACYLGLYCEROL KINASE"/>
    <property type="match status" value="1"/>
</dbReference>
<feature type="domain" description="Phorbol-ester/DAG-type" evidence="15">
    <location>
        <begin position="129"/>
        <end position="177"/>
    </location>
</feature>
<keyword evidence="19" id="KW-1185">Reference proteome</keyword>
<evidence type="ECO:0000256" key="3">
    <source>
        <dbReference type="ARBA" id="ARBA00009280"/>
    </source>
</evidence>
<name>A0A8T0E4G9_ARGBR</name>
<dbReference type="InterPro" id="IPR046349">
    <property type="entry name" value="C1-like_sf"/>
</dbReference>
<dbReference type="FunFam" id="3.40.50.10330:FF:000011">
    <property type="entry name" value="Diacylglycerol kinase"/>
    <property type="match status" value="1"/>
</dbReference>
<accession>A0A8T0E4G9</accession>
<evidence type="ECO:0000256" key="4">
    <source>
        <dbReference type="ARBA" id="ARBA00022679"/>
    </source>
</evidence>
<dbReference type="InterPro" id="IPR002219">
    <property type="entry name" value="PKC_DAG/PE"/>
</dbReference>
<evidence type="ECO:0000256" key="12">
    <source>
        <dbReference type="ARBA" id="ARBA00023136"/>
    </source>
</evidence>
<dbReference type="EC" id="2.7.1.107" evidence="13"/>
<reference evidence="18" key="2">
    <citation type="submission" date="2020-06" db="EMBL/GenBank/DDBJ databases">
        <authorList>
            <person name="Sheffer M."/>
        </authorList>
    </citation>
    <scope>NUCLEOTIDE SEQUENCE</scope>
</reference>
<feature type="domain" description="Ras-associating" evidence="17">
    <location>
        <begin position="403"/>
        <end position="502"/>
    </location>
</feature>
<dbReference type="GO" id="GO:0007200">
    <property type="term" value="P:phospholipase C-activating G protein-coupled receptor signaling pathway"/>
    <property type="evidence" value="ECO:0007669"/>
    <property type="project" value="InterPro"/>
</dbReference>
<dbReference type="Pfam" id="PF24099">
    <property type="entry name" value="RBD_DGKtheta"/>
    <property type="match status" value="2"/>
</dbReference>
<evidence type="ECO:0000256" key="11">
    <source>
        <dbReference type="ARBA" id="ARBA00022840"/>
    </source>
</evidence>
<dbReference type="InterPro" id="IPR016064">
    <property type="entry name" value="NAD/diacylglycerol_kinase_sf"/>
</dbReference>
<dbReference type="SUPFAM" id="SSF111331">
    <property type="entry name" value="NAD kinase/diacylglycerol kinase-like"/>
    <property type="match status" value="1"/>
</dbReference>
<feature type="domain" description="Phorbol-ester/DAG-type" evidence="15">
    <location>
        <begin position="195"/>
        <end position="246"/>
    </location>
</feature>
<proteinExistence type="inferred from homology"/>
<dbReference type="GO" id="GO:0004143">
    <property type="term" value="F:ATP-dependent diacylglycerol kinase activity"/>
    <property type="evidence" value="ECO:0007669"/>
    <property type="project" value="UniProtKB-EC"/>
</dbReference>
<keyword evidence="10" id="KW-0862">Zinc</keyword>
<reference evidence="18" key="1">
    <citation type="journal article" date="2020" name="bioRxiv">
        <title>Chromosome-level reference genome of the European wasp spider Argiope bruennichi: a resource for studies on range expansion and evolutionary adaptation.</title>
        <authorList>
            <person name="Sheffer M.M."/>
            <person name="Hoppe A."/>
            <person name="Krehenwinkel H."/>
            <person name="Uhl G."/>
            <person name="Kuss A.W."/>
            <person name="Jensen L."/>
            <person name="Jensen C."/>
            <person name="Gillespie R.G."/>
            <person name="Hoff K.J."/>
            <person name="Prost S."/>
        </authorList>
    </citation>
    <scope>NUCLEOTIDE SEQUENCE</scope>
</reference>
<evidence type="ECO:0000313" key="19">
    <source>
        <dbReference type="Proteomes" id="UP000807504"/>
    </source>
</evidence>
<dbReference type="GO" id="GO:0016020">
    <property type="term" value="C:membrane"/>
    <property type="evidence" value="ECO:0007669"/>
    <property type="project" value="UniProtKB-SubCell"/>
</dbReference>
<dbReference type="CDD" id="cd20854">
    <property type="entry name" value="C1_DGKtheta_typeV_rpt3"/>
    <property type="match status" value="1"/>
</dbReference>
<feature type="domain" description="DAGKc" evidence="16">
    <location>
        <begin position="612"/>
        <end position="749"/>
    </location>
</feature>
<dbReference type="SMART" id="SM00045">
    <property type="entry name" value="DAGKa"/>
    <property type="match status" value="1"/>
</dbReference>
<organism evidence="18 19">
    <name type="scientific">Argiope bruennichi</name>
    <name type="common">Wasp spider</name>
    <name type="synonym">Aranea bruennichi</name>
    <dbReference type="NCBI Taxonomy" id="94029"/>
    <lineage>
        <taxon>Eukaryota</taxon>
        <taxon>Metazoa</taxon>
        <taxon>Ecdysozoa</taxon>
        <taxon>Arthropoda</taxon>
        <taxon>Chelicerata</taxon>
        <taxon>Arachnida</taxon>
        <taxon>Araneae</taxon>
        <taxon>Araneomorphae</taxon>
        <taxon>Entelegynae</taxon>
        <taxon>Araneoidea</taxon>
        <taxon>Araneidae</taxon>
        <taxon>Argiope</taxon>
    </lineage>
</organism>
<dbReference type="CDD" id="cd17111">
    <property type="entry name" value="RA1_DAGK-theta"/>
    <property type="match status" value="1"/>
</dbReference>
<dbReference type="Gene3D" id="3.40.50.10330">
    <property type="entry name" value="Probable inorganic polyphosphate/atp-NAD kinase, domain 1"/>
    <property type="match status" value="1"/>
</dbReference>
<dbReference type="FunFam" id="3.30.60.20:FF:000058">
    <property type="entry name" value="Diacylglycerol kinase"/>
    <property type="match status" value="1"/>
</dbReference>
<protein>
    <recommendedName>
        <fullName evidence="13">Diacylglycerol kinase</fullName>
        <shortName evidence="13">DAG kinase</shortName>
        <ecNumber evidence="13">2.7.1.107</ecNumber>
    </recommendedName>
</protein>
<evidence type="ECO:0000313" key="18">
    <source>
        <dbReference type="EMBL" id="KAF8764144.1"/>
    </source>
</evidence>
<dbReference type="GO" id="GO:0008270">
    <property type="term" value="F:zinc ion binding"/>
    <property type="evidence" value="ECO:0007669"/>
    <property type="project" value="UniProtKB-KW"/>
</dbReference>
<dbReference type="CDD" id="cd20804">
    <property type="entry name" value="C1_DGKtheta_typeV_rpt2"/>
    <property type="match status" value="1"/>
</dbReference>
<dbReference type="SUPFAM" id="SSF57889">
    <property type="entry name" value="Cysteine-rich domain"/>
    <property type="match status" value="3"/>
</dbReference>
<keyword evidence="6" id="KW-0677">Repeat</keyword>
<dbReference type="InterPro" id="IPR000756">
    <property type="entry name" value="Diacylglycerol_kin_accessory"/>
</dbReference>
<dbReference type="PANTHER" id="PTHR11255:SF54">
    <property type="entry name" value="DIACYLGLYCEROL KINASE THETA"/>
    <property type="match status" value="1"/>
</dbReference>
<comment type="subcellular location">
    <subcellularLocation>
        <location evidence="2">Membrane</location>
    </subcellularLocation>
</comment>
<dbReference type="SMART" id="SM00046">
    <property type="entry name" value="DAGKc"/>
    <property type="match status" value="1"/>
</dbReference>
<dbReference type="SMART" id="SM00314">
    <property type="entry name" value="RA"/>
    <property type="match status" value="1"/>
</dbReference>
<evidence type="ECO:0000259" key="16">
    <source>
        <dbReference type="PROSITE" id="PS50146"/>
    </source>
</evidence>
<evidence type="ECO:0000259" key="17">
    <source>
        <dbReference type="PROSITE" id="PS50200"/>
    </source>
</evidence>
<dbReference type="PRINTS" id="PR00008">
    <property type="entry name" value="DAGPEDOMAIN"/>
</dbReference>
<dbReference type="SUPFAM" id="SSF54236">
    <property type="entry name" value="Ubiquitin-like"/>
    <property type="match status" value="2"/>
</dbReference>
<evidence type="ECO:0000259" key="15">
    <source>
        <dbReference type="PROSITE" id="PS50081"/>
    </source>
</evidence>
<dbReference type="PROSITE" id="PS50200">
    <property type="entry name" value="RA"/>
    <property type="match status" value="1"/>
</dbReference>
<dbReference type="Gene3D" id="3.10.20.90">
    <property type="entry name" value="Phosphatidylinositol 3-kinase Catalytic Subunit, Chain A, domain 1"/>
    <property type="match status" value="1"/>
</dbReference>
<evidence type="ECO:0000256" key="8">
    <source>
        <dbReference type="ARBA" id="ARBA00022771"/>
    </source>
</evidence>
<comment type="catalytic activity">
    <reaction evidence="1 13">
        <text>a 1,2-diacyl-sn-glycerol + ATP = a 1,2-diacyl-sn-glycero-3-phosphate + ADP + H(+)</text>
        <dbReference type="Rhea" id="RHEA:10272"/>
        <dbReference type="ChEBI" id="CHEBI:15378"/>
        <dbReference type="ChEBI" id="CHEBI:17815"/>
        <dbReference type="ChEBI" id="CHEBI:30616"/>
        <dbReference type="ChEBI" id="CHEBI:58608"/>
        <dbReference type="ChEBI" id="CHEBI:456216"/>
        <dbReference type="EC" id="2.7.1.107"/>
    </reaction>
</comment>
<dbReference type="InterPro" id="IPR001206">
    <property type="entry name" value="Diacylglycerol_kinase_cat_dom"/>
</dbReference>
<dbReference type="InterPro" id="IPR029071">
    <property type="entry name" value="Ubiquitin-like_domsf"/>
</dbReference>
<dbReference type="FunFam" id="2.60.200.40:FF:000004">
    <property type="entry name" value="Diacylglycerol kinase"/>
    <property type="match status" value="1"/>
</dbReference>
<evidence type="ECO:0000256" key="2">
    <source>
        <dbReference type="ARBA" id="ARBA00004370"/>
    </source>
</evidence>
<dbReference type="InterPro" id="IPR037607">
    <property type="entry name" value="DGK"/>
</dbReference>
<feature type="region of interest" description="Disordered" evidence="14">
    <location>
        <begin position="949"/>
        <end position="981"/>
    </location>
</feature>
<dbReference type="CDD" id="cd20803">
    <property type="entry name" value="C1_DGKtheta_typeV_rpt1"/>
    <property type="match status" value="1"/>
</dbReference>
<dbReference type="PROSITE" id="PS00479">
    <property type="entry name" value="ZF_DAG_PE_1"/>
    <property type="match status" value="2"/>
</dbReference>
<dbReference type="EMBL" id="JABXBU010002231">
    <property type="protein sequence ID" value="KAF8764144.1"/>
    <property type="molecule type" value="Genomic_DNA"/>
</dbReference>
<sequence length="981" mass="110574">MWEYTVTEGYWQVRGVRFVKSGGVTVAAFLIRSWNNMASTGAKPNVKATENPSPTTEGPPEVVQQGHFFSKKTFHKPTYCHHCTDMLWGLIGQGLICEVCNFVVHERCLKTVVSPCSTITPSIIKNPVPHCWGEPGHLKRRFCNVCRKRIEDSCAVRCEVCDYSVHVECQDFGVADCKECATYVPSRDASTLTQTHHWREGNLPPNSKCQLCKKTCWSAECLAGMRCEWCNITAHPSCYKSLPVECTFGCLESIMLPPACVSIPRTDVPLETIIGGQMKKRDTISPRSISEEFSSSTDLKGKDYDESSQKDKEEETVKVFDGNGCLKTRMFRTITMQRNATKEQIIAASLRAFHVYDDLRLYYITDAYDSNEKELDGPTPLQNLTRKDGRSAIFLRFRPPDPDSGYIKVYPGKLGNIDGHQVIPVTSDDEVNDVMERALEKFGLDPSDVMKYRLSEVSLDKGSVHERPMDNQESPWELIKNIARESIRQKELTRFCLRQKEDLQSSSVALFVGNLPPNLSQRQYEMLLLEMLGKHTAKHLPQSQHFPLKDPWKPYRFRDLGPIYYEYGSLIISYDNADIAVKCFYMLRETIYDDKNLLVLLLPNLLPDLVPRGVRPLLVFVNVKSGGCQGMELISSFRRFLNPYQVYDLENGGPLPGLYVFRHIRDYKILVCGGDGTVGWVLQCLDNVGQDSECQSPPCAILPLGTGNDLARVLRWGPGYTGGEEPLNILKDVIEAEEIRLDRWTVVFHVDEKEDTSGSNPGSSQDNTAIFVMNNYFGIGIDASLCLDFHNAREENPNKFNSRFHNKGVYVKMGLRKMVSRKTWRDFHKDIQLEVDNKVIDLPPVEGIIILNILSWGSGANPWGPEKEDQFAKPTHYDGMLEVVGVTGVVHMGQIQSGLRSAIRIAQGGHLRIKLHTEMPVQVDGEPWIQSSGEVVVLRSALKATMLKKSKGKMKRRNTEPSMVVSPMEISQDVPSSSGPF</sequence>
<feature type="region of interest" description="Disordered" evidence="14">
    <location>
        <begin position="281"/>
        <end position="313"/>
    </location>
</feature>
<gene>
    <name evidence="18" type="ORF">HNY73_022253</name>
</gene>
<dbReference type="PROSITE" id="PS50146">
    <property type="entry name" value="DAGK"/>
    <property type="match status" value="1"/>
</dbReference>
<feature type="region of interest" description="Disordered" evidence="14">
    <location>
        <begin position="41"/>
        <end position="60"/>
    </location>
</feature>
<dbReference type="GO" id="GO:0005524">
    <property type="term" value="F:ATP binding"/>
    <property type="evidence" value="ECO:0007669"/>
    <property type="project" value="UniProtKB-KW"/>
</dbReference>
<comment type="caution">
    <text evidence="18">The sequence shown here is derived from an EMBL/GenBank/DDBJ whole genome shotgun (WGS) entry which is preliminary data.</text>
</comment>
<keyword evidence="11 13" id="KW-0067">ATP-binding</keyword>
<evidence type="ECO:0000256" key="14">
    <source>
        <dbReference type="SAM" id="MobiDB-lite"/>
    </source>
</evidence>
<evidence type="ECO:0000256" key="6">
    <source>
        <dbReference type="ARBA" id="ARBA00022737"/>
    </source>
</evidence>
<dbReference type="Proteomes" id="UP000807504">
    <property type="component" value="Unassembled WGS sequence"/>
</dbReference>
<evidence type="ECO:0000256" key="10">
    <source>
        <dbReference type="ARBA" id="ARBA00022833"/>
    </source>
</evidence>
<evidence type="ECO:0000256" key="1">
    <source>
        <dbReference type="ARBA" id="ARBA00001383"/>
    </source>
</evidence>
<dbReference type="InterPro" id="IPR020454">
    <property type="entry name" value="DAG/PE-bd"/>
</dbReference>
<evidence type="ECO:0000256" key="7">
    <source>
        <dbReference type="ARBA" id="ARBA00022741"/>
    </source>
</evidence>
<dbReference type="SMART" id="SM00109">
    <property type="entry name" value="C1"/>
    <property type="match status" value="3"/>
</dbReference>
<evidence type="ECO:0000256" key="9">
    <source>
        <dbReference type="ARBA" id="ARBA00022777"/>
    </source>
</evidence>
<dbReference type="InterPro" id="IPR017438">
    <property type="entry name" value="ATP-NAD_kinase_N"/>
</dbReference>
<dbReference type="Pfam" id="PF00130">
    <property type="entry name" value="C1_1"/>
    <property type="match status" value="2"/>
</dbReference>
<keyword evidence="5" id="KW-0479">Metal-binding</keyword>
<dbReference type="Gene3D" id="2.60.200.40">
    <property type="match status" value="1"/>
</dbReference>
<dbReference type="Pfam" id="PF00609">
    <property type="entry name" value="DAGK_acc"/>
    <property type="match status" value="1"/>
</dbReference>
<dbReference type="AlphaFoldDB" id="A0A8T0E4G9"/>
<feature type="compositionally biased region" description="Basic and acidic residues" evidence="14">
    <location>
        <begin position="299"/>
        <end position="313"/>
    </location>
</feature>
<dbReference type="Pfam" id="PF00788">
    <property type="entry name" value="RA"/>
    <property type="match status" value="2"/>
</dbReference>
<dbReference type="Gene3D" id="3.30.60.20">
    <property type="match status" value="2"/>
</dbReference>
<keyword evidence="4 13" id="KW-0808">Transferase</keyword>
<feature type="domain" description="Phorbol-ester/DAG-type" evidence="15">
    <location>
        <begin position="66"/>
        <end position="116"/>
    </location>
</feature>
<keyword evidence="8" id="KW-0863">Zinc-finger</keyword>
<keyword evidence="7 13" id="KW-0547">Nucleotide-binding</keyword>
<comment type="similarity">
    <text evidence="3 13">Belongs to the eukaryotic diacylglycerol kinase family.</text>
</comment>
<keyword evidence="12" id="KW-0472">Membrane</keyword>
<dbReference type="InterPro" id="IPR000159">
    <property type="entry name" value="RA_dom"/>
</dbReference>
<evidence type="ECO:0000256" key="5">
    <source>
        <dbReference type="ARBA" id="ARBA00022723"/>
    </source>
</evidence>
<dbReference type="FunFam" id="3.30.60.20:FF:000002">
    <property type="entry name" value="Diacylglycerol kinase"/>
    <property type="match status" value="1"/>
</dbReference>
<evidence type="ECO:0000256" key="13">
    <source>
        <dbReference type="RuleBase" id="RU361128"/>
    </source>
</evidence>
<keyword evidence="9 13" id="KW-0418">Kinase</keyword>
<dbReference type="Pfam" id="PF00781">
    <property type="entry name" value="DAGK_cat"/>
    <property type="match status" value="1"/>
</dbReference>